<gene>
    <name evidence="1" type="ORF">MM171A00688_0003</name>
    <name evidence="2" type="ORF">MM171B01217_0003</name>
</gene>
<dbReference type="EMBL" id="MT143789">
    <property type="protein sequence ID" value="QJB02510.1"/>
    <property type="molecule type" value="Genomic_DNA"/>
</dbReference>
<protein>
    <submittedName>
        <fullName evidence="2">Uncharacterized protein</fullName>
    </submittedName>
</protein>
<accession>A0A6M3M8I0</accession>
<dbReference type="AlphaFoldDB" id="A0A6M3M8I0"/>
<evidence type="ECO:0000313" key="1">
    <source>
        <dbReference type="EMBL" id="QJB00120.1"/>
    </source>
</evidence>
<proteinExistence type="predicted"/>
<dbReference type="EMBL" id="MT143682">
    <property type="protein sequence ID" value="QJB00120.1"/>
    <property type="molecule type" value="Genomic_DNA"/>
</dbReference>
<organism evidence="2">
    <name type="scientific">viral metagenome</name>
    <dbReference type="NCBI Taxonomy" id="1070528"/>
    <lineage>
        <taxon>unclassified sequences</taxon>
        <taxon>metagenomes</taxon>
        <taxon>organismal metagenomes</taxon>
    </lineage>
</organism>
<evidence type="ECO:0000313" key="2">
    <source>
        <dbReference type="EMBL" id="QJB02510.1"/>
    </source>
</evidence>
<sequence length="90" mass="10426">MPFKDFFETDIRDFNLLLGRAIYQDSYNRLDGLTAARISQGGSQADVAAYNERTRQLREAMSEQSDMIIQAKKVVEEAPGWEYFRRNKEG</sequence>
<reference evidence="2" key="1">
    <citation type="submission" date="2020-03" db="EMBL/GenBank/DDBJ databases">
        <title>The deep terrestrial virosphere.</title>
        <authorList>
            <person name="Holmfeldt K."/>
            <person name="Nilsson E."/>
            <person name="Simone D."/>
            <person name="Lopez-Fernandez M."/>
            <person name="Wu X."/>
            <person name="de Brujin I."/>
            <person name="Lundin D."/>
            <person name="Andersson A."/>
            <person name="Bertilsson S."/>
            <person name="Dopson M."/>
        </authorList>
    </citation>
    <scope>NUCLEOTIDE SEQUENCE</scope>
    <source>
        <strain evidence="1">MM171A00688</strain>
        <strain evidence="2">MM171B01217</strain>
    </source>
</reference>
<name>A0A6M3M8I0_9ZZZZ</name>